<dbReference type="Proteomes" id="UP000192042">
    <property type="component" value="Chromosome I"/>
</dbReference>
<dbReference type="KEGG" id="nja:NSJP_1258"/>
<name>A0A1W1I345_9BACT</name>
<reference evidence="2 3" key="1">
    <citation type="submission" date="2017-03" db="EMBL/GenBank/DDBJ databases">
        <authorList>
            <person name="Afonso C.L."/>
            <person name="Miller P.J."/>
            <person name="Scott M.A."/>
            <person name="Spackman E."/>
            <person name="Goraichik I."/>
            <person name="Dimitrov K.M."/>
            <person name="Suarez D.L."/>
            <person name="Swayne D.E."/>
        </authorList>
    </citation>
    <scope>NUCLEOTIDE SEQUENCE [LARGE SCALE GENOMIC DNA]</scope>
    <source>
        <strain evidence="2">Genome sequencing of Nitrospira japonica strain NJ11</strain>
    </source>
</reference>
<proteinExistence type="predicted"/>
<dbReference type="Pfam" id="PF20248">
    <property type="entry name" value="DUF6603"/>
    <property type="match status" value="1"/>
</dbReference>
<organism evidence="2 3">
    <name type="scientific">Nitrospira japonica</name>
    <dbReference type="NCBI Taxonomy" id="1325564"/>
    <lineage>
        <taxon>Bacteria</taxon>
        <taxon>Pseudomonadati</taxon>
        <taxon>Nitrospirota</taxon>
        <taxon>Nitrospiria</taxon>
        <taxon>Nitrospirales</taxon>
        <taxon>Nitrospiraceae</taxon>
        <taxon>Nitrospira</taxon>
    </lineage>
</organism>
<evidence type="ECO:0000259" key="1">
    <source>
        <dbReference type="Pfam" id="PF20248"/>
    </source>
</evidence>
<sequence>MSKTLFNLLIEEIDGFLAISSRAIKRPQALRRLMTDIGTSTSKEDVDRIIGALGMVDGLRAQLVSLIARPSPSLNHLASLLDVSRQAVAAIRSIRGTGGNPSGVEGLGEYLANLLITIYLKDRFPLARHVAVLLTLIEPAEEQHDQNPLSHDRFHIYRVIDLVRDPKTTLCAEYVNALATTADAGAMAKKLFLRLARLFREVGVSCCYSFNPEDEDLLGDAAPLMRYALIVYVDDLFANASAEAGVVLGISSADQGDLGLVMSPFGSITSTKDVGAWTVSNHVTAGVDVIAYGRHGITLSASTGTTEATASFSATLEGQEDTPGFVLGAPGSTRIEVGGARLRIETSLSETRQSLAISADVFSSALIIAPANGDGFLSSILPANGMRANFDLGLAWSNERGLTLRGSTGLDATLPIGLAIGGLKVPTVHLRLHAGDKGLETEASATLVLRLGPVEATIERVGLAADLTFPQTGGNLGVADLDFRFKPPTGVGLTIDAGVVHGGGFLSFDPQQAQYAGVLYLEMQGGIAVRALGLIHTRLPGGQNGFSLVVVITAEGFKPIPLGLGFMLRGIGGLLGIHRTANEDAIQLGMRANTLDGILAPADPVRNGPQYLSALNTVFPPAQDHHLFGPVVQITWGTPPLAIIRLAFIVEFGVRTRALMVGHLSAILPRQELDLVRLQMYVFGGIDFAQERAFLDAVLHDSRLLNKYVITGEMRMRMTWNRNPSFILAIGGVHPDFTPPPGLEPMPRLAIVLANSDDLKLRCEAYFAITSNTVQFGAHVHLFAKKSKFSVEGMAGFDVLIQFNPFHFVAALHASLELKAFGRSLFMVSFEGELSGPRPLHVRGKATFKIWIFRKSVSFDTTLIEGESPPVPESTDVARLLREALSQPAAWSAALPRTLSRLVSLREIDDSTGIRMHPLGLLTIKQNVVPLNLLITRFGTTPVAGGPQEFQIQQLQIGIGGVDTEPVRDHFAPAQFRDMSDDEKLSSPSFELLEAGIQATTQQAEHGAPLTTTVEYEEKIIPKPAGPPPPRHTMDAGIAARLSRWSAAGLHAAKHSGPNRYRAPALKLPTRSKIFRLVSKSNLTKRLNSTDFVTYAEADAAKRKLNFTEQAGLQIVAVTP</sequence>
<protein>
    <recommendedName>
        <fullName evidence="1">DUF6603 domain-containing protein</fullName>
    </recommendedName>
</protein>
<dbReference type="STRING" id="1325564.NSJP_1258"/>
<dbReference type="EMBL" id="LT828648">
    <property type="protein sequence ID" value="SLM47430.1"/>
    <property type="molecule type" value="Genomic_DNA"/>
</dbReference>
<evidence type="ECO:0000313" key="2">
    <source>
        <dbReference type="EMBL" id="SLM47430.1"/>
    </source>
</evidence>
<accession>A0A1W1I345</accession>
<feature type="domain" description="DUF6603" evidence="1">
    <location>
        <begin position="417"/>
        <end position="982"/>
    </location>
</feature>
<dbReference type="OrthoDB" id="535891at2"/>
<dbReference type="InterPro" id="IPR046538">
    <property type="entry name" value="DUF6603"/>
</dbReference>
<dbReference type="AlphaFoldDB" id="A0A1W1I345"/>
<gene>
    <name evidence="2" type="ORF">NSJP_1258</name>
</gene>
<keyword evidence="3" id="KW-1185">Reference proteome</keyword>
<evidence type="ECO:0000313" key="3">
    <source>
        <dbReference type="Proteomes" id="UP000192042"/>
    </source>
</evidence>